<sequence length="570" mass="64497">MASWIDVASSKSWNLSIGRFNCSVKLDAFCLQGNGVDRMDIPYEHRRLTTSTCRAEKKVFESESANPVKSCVYKGVQVGNSTPPRRLQSRRLVRPANLGRKFGVCATATAGTVKNEDRLELTPLLPKLSDKWRDIQGASNWKNLLDPLDPMLKAEIIKYGEFAQLCYDAFDYDSHSEFCGSCRFNPRKLLREYGLRDEDYEITKYLYATSAASLPTFFRKSDSDDPWSTSSNWIGFVAVSTSEREIERLGRRDIVVAWRGTVTHLDWLTDLQKSLCPSGLDPRSAGRSINGDVRVETGFLSLYTTKKETARYNKQSAREQLQSEIQRLTELYKGDQLSISLTGHSLGAALALLSGYDLAESRLNMKLGNAPSPAFNPSASMSLENIFDHEQELHHIDNDDKIPITVISFAGPRVGNSAFRDRVNNLGVKVLRIVNVNDVVPKVPGVVLNEKFQFIHDWIDKVPWTYSHVGEELAVNNNHSPFLQLSLDPSCFHNLEAYMHLIDGYTGFGKKFSRLLSRDPALVNKNSNFLKRHLKIPAFWRQDKDKGLIKHPDGRLKFRGREPEDIPPYD</sequence>
<organism evidence="1 2">
    <name type="scientific">Diphasiastrum complanatum</name>
    <name type="common">Issler's clubmoss</name>
    <name type="synonym">Lycopodium complanatum</name>
    <dbReference type="NCBI Taxonomy" id="34168"/>
    <lineage>
        <taxon>Eukaryota</taxon>
        <taxon>Viridiplantae</taxon>
        <taxon>Streptophyta</taxon>
        <taxon>Embryophyta</taxon>
        <taxon>Tracheophyta</taxon>
        <taxon>Lycopodiopsida</taxon>
        <taxon>Lycopodiales</taxon>
        <taxon>Lycopodiaceae</taxon>
        <taxon>Lycopodioideae</taxon>
        <taxon>Diphasiastrum</taxon>
    </lineage>
</organism>
<evidence type="ECO:0000313" key="2">
    <source>
        <dbReference type="Proteomes" id="UP001162992"/>
    </source>
</evidence>
<reference evidence="2" key="1">
    <citation type="journal article" date="2024" name="Proc. Natl. Acad. Sci. U.S.A.">
        <title>Extraordinary preservation of gene collinearity over three hundred million years revealed in homosporous lycophytes.</title>
        <authorList>
            <person name="Li C."/>
            <person name="Wickell D."/>
            <person name="Kuo L.Y."/>
            <person name="Chen X."/>
            <person name="Nie B."/>
            <person name="Liao X."/>
            <person name="Peng D."/>
            <person name="Ji J."/>
            <person name="Jenkins J."/>
            <person name="Williams M."/>
            <person name="Shu S."/>
            <person name="Plott C."/>
            <person name="Barry K."/>
            <person name="Rajasekar S."/>
            <person name="Grimwood J."/>
            <person name="Han X."/>
            <person name="Sun S."/>
            <person name="Hou Z."/>
            <person name="He W."/>
            <person name="Dai G."/>
            <person name="Sun C."/>
            <person name="Schmutz J."/>
            <person name="Leebens-Mack J.H."/>
            <person name="Li F.W."/>
            <person name="Wang L."/>
        </authorList>
    </citation>
    <scope>NUCLEOTIDE SEQUENCE [LARGE SCALE GENOMIC DNA]</scope>
    <source>
        <strain evidence="2">cv. PW_Plant_1</strain>
    </source>
</reference>
<evidence type="ECO:0000313" key="1">
    <source>
        <dbReference type="EMBL" id="KAJ7549279.1"/>
    </source>
</evidence>
<gene>
    <name evidence="1" type="ORF">O6H91_07G047600</name>
</gene>
<keyword evidence="2" id="KW-1185">Reference proteome</keyword>
<proteinExistence type="predicted"/>
<accession>A0ACC2D590</accession>
<name>A0ACC2D590_DIPCM</name>
<comment type="caution">
    <text evidence="1">The sequence shown here is derived from an EMBL/GenBank/DDBJ whole genome shotgun (WGS) entry which is preliminary data.</text>
</comment>
<protein>
    <submittedName>
        <fullName evidence="1">Uncharacterized protein</fullName>
    </submittedName>
</protein>
<dbReference type="EMBL" id="CM055098">
    <property type="protein sequence ID" value="KAJ7549279.1"/>
    <property type="molecule type" value="Genomic_DNA"/>
</dbReference>
<dbReference type="Proteomes" id="UP001162992">
    <property type="component" value="Chromosome 7"/>
</dbReference>